<reference evidence="1 2" key="1">
    <citation type="submission" date="2019-07" db="EMBL/GenBank/DDBJ databases">
        <authorList>
            <person name="Huq M.A."/>
        </authorList>
    </citation>
    <scope>NUCLEOTIDE SEQUENCE [LARGE SCALE GENOMIC DNA]</scope>
    <source>
        <strain evidence="1 2">MAH-3</strain>
    </source>
</reference>
<dbReference type="EMBL" id="VLPL01000002">
    <property type="protein sequence ID" value="TSJ46640.1"/>
    <property type="molecule type" value="Genomic_DNA"/>
</dbReference>
<name>A0A556N397_9FLAO</name>
<dbReference type="RefSeq" id="WP_144332177.1">
    <property type="nucleotide sequence ID" value="NZ_VLPL01000002.1"/>
</dbReference>
<organism evidence="1 2">
    <name type="scientific">Fluviicola chungangensis</name>
    <dbReference type="NCBI Taxonomy" id="2597671"/>
    <lineage>
        <taxon>Bacteria</taxon>
        <taxon>Pseudomonadati</taxon>
        <taxon>Bacteroidota</taxon>
        <taxon>Flavobacteriia</taxon>
        <taxon>Flavobacteriales</taxon>
        <taxon>Crocinitomicaceae</taxon>
        <taxon>Fluviicola</taxon>
    </lineage>
</organism>
<accession>A0A556N397</accession>
<keyword evidence="2" id="KW-1185">Reference proteome</keyword>
<dbReference type="AlphaFoldDB" id="A0A556N397"/>
<sequence>MGKKNCKNVANQYNLGNSKVIFSLMGIPDEESNLETYYKLIEQGADLKQYDSTESISRKLLPISSEPTSVFNQPKSIVHQRKSISNELMLVESEPTSISRQRMLVESQPNSISNKLMLVESEPKFLFNRPLSISSGRK</sequence>
<proteinExistence type="predicted"/>
<comment type="caution">
    <text evidence="1">The sequence shown here is derived from an EMBL/GenBank/DDBJ whole genome shotgun (WGS) entry which is preliminary data.</text>
</comment>
<dbReference type="Proteomes" id="UP000316008">
    <property type="component" value="Unassembled WGS sequence"/>
</dbReference>
<evidence type="ECO:0000313" key="2">
    <source>
        <dbReference type="Proteomes" id="UP000316008"/>
    </source>
</evidence>
<protein>
    <submittedName>
        <fullName evidence="1">Uncharacterized protein</fullName>
    </submittedName>
</protein>
<gene>
    <name evidence="1" type="ORF">FO442_05635</name>
</gene>
<evidence type="ECO:0000313" key="1">
    <source>
        <dbReference type="EMBL" id="TSJ46640.1"/>
    </source>
</evidence>